<evidence type="ECO:0000313" key="1">
    <source>
        <dbReference type="EMBL" id="SFT68185.1"/>
    </source>
</evidence>
<dbReference type="EMBL" id="FPAS01000002">
    <property type="protein sequence ID" value="SFT68185.1"/>
    <property type="molecule type" value="Genomic_DNA"/>
</dbReference>
<sequence>MINFDNILAARLKRNNFLEYAGENFRSKDSKLLRRIGETTDLEILFGVENDSGEGFILTRTSMLIVSDHSVVKKIANAEFNRLVREDIRRKGGKQQRAEYLYLDEVTKCWVKNPELISAVGNTVLFLENCLE</sequence>
<proteinExistence type="predicted"/>
<protein>
    <submittedName>
        <fullName evidence="1">Uncharacterized protein</fullName>
    </submittedName>
</protein>
<dbReference type="AlphaFoldDB" id="A0A1I6ZZT4"/>
<dbReference type="RefSeq" id="WP_090248448.1">
    <property type="nucleotide sequence ID" value="NZ_FPAS01000002.1"/>
</dbReference>
<dbReference type="Proteomes" id="UP000236454">
    <property type="component" value="Unassembled WGS sequence"/>
</dbReference>
<accession>A0A1I6ZZT4</accession>
<reference evidence="1 2" key="1">
    <citation type="submission" date="2016-10" db="EMBL/GenBank/DDBJ databases">
        <authorList>
            <person name="de Groot N.N."/>
        </authorList>
    </citation>
    <scope>NUCLEOTIDE SEQUENCE [LARGE SCALE GENOMIC DNA]</scope>
    <source>
        <strain evidence="1 2">CGMCC 1.7005</strain>
    </source>
</reference>
<organism evidence="1 2">
    <name type="scientific">Lishizhenia tianjinensis</name>
    <dbReference type="NCBI Taxonomy" id="477690"/>
    <lineage>
        <taxon>Bacteria</taxon>
        <taxon>Pseudomonadati</taxon>
        <taxon>Bacteroidota</taxon>
        <taxon>Flavobacteriia</taxon>
        <taxon>Flavobacteriales</taxon>
        <taxon>Crocinitomicaceae</taxon>
        <taxon>Lishizhenia</taxon>
    </lineage>
</organism>
<gene>
    <name evidence="1" type="ORF">SAMN05216474_1768</name>
</gene>
<keyword evidence="2" id="KW-1185">Reference proteome</keyword>
<evidence type="ECO:0000313" key="2">
    <source>
        <dbReference type="Proteomes" id="UP000236454"/>
    </source>
</evidence>
<name>A0A1I6ZZT4_9FLAO</name>
<dbReference type="STRING" id="477690.SAMN05216474_1768"/>